<dbReference type="Gene3D" id="2.20.100.10">
    <property type="entry name" value="Thrombospondin type-1 (TSP1) repeat"/>
    <property type="match status" value="10"/>
</dbReference>
<organism evidence="14 15">
    <name type="scientific">Electrophorus voltai</name>
    <dbReference type="NCBI Taxonomy" id="2609070"/>
    <lineage>
        <taxon>Eukaryota</taxon>
        <taxon>Metazoa</taxon>
        <taxon>Chordata</taxon>
        <taxon>Craniata</taxon>
        <taxon>Vertebrata</taxon>
        <taxon>Euteleostomi</taxon>
        <taxon>Actinopterygii</taxon>
        <taxon>Neopterygii</taxon>
        <taxon>Teleostei</taxon>
        <taxon>Ostariophysi</taxon>
        <taxon>Gymnotiformes</taxon>
        <taxon>Gymnotoidei</taxon>
        <taxon>Gymnotidae</taxon>
        <taxon>Electrophorus</taxon>
    </lineage>
</organism>
<evidence type="ECO:0000256" key="4">
    <source>
        <dbReference type="ARBA" id="ARBA00022737"/>
    </source>
</evidence>
<comment type="subcellular location">
    <subcellularLocation>
        <location evidence="1">Membrane</location>
        <topology evidence="1">Single-pass type I membrane protein</topology>
    </subcellularLocation>
</comment>
<evidence type="ECO:0000256" key="5">
    <source>
        <dbReference type="ARBA" id="ARBA00022989"/>
    </source>
</evidence>
<dbReference type="FunFam" id="2.20.100.10:FF:000017">
    <property type="entry name" value="Thrombospondin type 1 domain containing 7A"/>
    <property type="match status" value="1"/>
</dbReference>
<keyword evidence="5 10" id="KW-1133">Transmembrane helix</keyword>
<feature type="domain" description="Spondin-like TSP1" evidence="12">
    <location>
        <begin position="347"/>
        <end position="400"/>
    </location>
</feature>
<dbReference type="PANTHER" id="PTHR11311">
    <property type="entry name" value="SPONDIN"/>
    <property type="match status" value="1"/>
</dbReference>
<dbReference type="InterPro" id="IPR056991">
    <property type="entry name" value="TSP1_TSH7A-B_C"/>
</dbReference>
<sequence>MCFLTHVLASASTVQPGPVLCLVLMTAAVATDRTRRSPFSWKTGAWGVCVAEECGSAGLQFRSVWCAHTEGWNTHQSSCPPRQRPAQQRACVKVCEWQQQVFEWRPSPWGPCAPSSASPPADGCVTAQRGLQRRSVTCARRSNRTSVSPQACEAFAPVPELEQACLLPCPLDCVVSTFSHWSPCSRTCGPALQHRTRKVLAPPLYGGAECPGLTQTRPCGHYSTHPALCPSDQQEHSYSLWAGPWSACRRKGTAPIGRTTVDFSSGMTGLKTPKPSYAVKGHSEIIDFQRHPSDQDTNPRASWDVQIGYQTRQLRCTHSNGKNAMLSLCDHHSTPVNFRSCVMPKNCEVSDWSTWSSCSKTCRTSDQSPGFRHRKRHVMRAPVGEGETCPSLEDVEACHTLENLLPPCPRYDWKVTNWGPCQSECLSAPVSRPVGQSLCTGLLPPLTRPCSIPCSKPCRLSPWSPWGPCLLDNSLEHHQQKGFKLRMRSIVEEAQGESESCPQVTEEVTCDEPVSFLLRMTSRGPCVPLEGVCGPGAQEQSAACCVLLWTYKRVSSVRAQTAFETAASWDTLLMTSLVHLAGETVPSVRCPGVPPPSRLACEVPCPGDCVLGDWGPWSPWSPCSHLCSSERVQEIQARTRSVFAPPGEKRKGCLPAPVLEQWRPCSIQPCLLYYWDMAAWGPCTIDPSTDRNASVQKEVEERTCGTGAQTRQVTCRRLGQGQVESQWCPDSTRPNHVRFCALPCKVDCIVTPFSEWSLCPTSCSPLNATVSTQSRYRIVIQRPANGGQHCPATVFEERECKPRPLCPTYRWQTHIWHHCVLVPDWVRQAMGRHTEPCGLGLETRTVTCVRMDNTPADIAECMQWSGAMPTTVRQCRVACRDDCRFSSWTRFSRCQGCGSWRIRTRSLTGRSRRHRLCQQAALVEKEACPCSKPQTRPHGPWSQCLLAPFPQHTGYAPTQRAQRQGQGVTLGWQDQTPSKACGQGWSYRALACLDHQGHLCEPALCNSSGIEEEVCLVPCPLDCRLSEWSAWSPCSAPCGGGVKMRSRWLREKPFNGGRPCPKLDFRNQVRVALLVLEVSEVVPCYSECDRYVWEAEPWSVCTIDPPPTLNTSTAPIRRTCGDGVRTRRIRCVRKEAGRIVDGSLCGQDEMPVTTQTCLLPCPSHCVTSEWSQWSECPMGCNEREFRWRSKTVLRRPGSGHTCPELNQTQSCATTTCLTHSYAFSDWSTCQLSDRALCGQGTKSRLLNCIRSDGKLVELSRCKEWGPSRGRLSAPCEVSCPVDCLLTDWSPWSECSHTCGAQSKMTRSRVVLQQAVEGGRPCSSQLSQTKACPIRPCYSWELGEWSACTVEGAHCGEGVRERNLSCMVHWGSAPSIPLPKVVQEERCTVGGLSKAMEAELRQPCSIPCPGDCHLTEWSPWSTCQLPCLDGRSFETRGQQARSRAVVIQVPESRDSCPSQVYETRACHRGACFSYEWVTGGWLDMKREVWCRRSDGLNVTGGCLPQKKPPSGRGCHPLCAKPFSFCTQSGVCVCEKGYTEVMTSHGFLDYCTKTPGADHKKAEAKSGEGRPRRGHMQDQSGLGGWALQPVGPDGRIRLWVYTLMVVGFLMVLLIITMSFLLCKSPKDSPNACSSQKALTFAYDGDADM</sequence>
<proteinExistence type="predicted"/>
<dbReference type="FunFam" id="2.20.100.10:FF:000015">
    <property type="entry name" value="Thrombospondin, type I, domain containing 7A"/>
    <property type="match status" value="1"/>
</dbReference>
<dbReference type="SMART" id="SM00209">
    <property type="entry name" value="TSP1"/>
    <property type="match status" value="15"/>
</dbReference>
<evidence type="ECO:0000256" key="2">
    <source>
        <dbReference type="ARBA" id="ARBA00022692"/>
    </source>
</evidence>
<dbReference type="PANTHER" id="PTHR11311:SF7">
    <property type="entry name" value="THROMBOSPONDIN TYPE-1 DOMAIN-CONTAINING PROTEIN 7B"/>
    <property type="match status" value="1"/>
</dbReference>
<feature type="chain" id="PRO_5042218599" description="Spondin-like TSP1 domain-containing protein" evidence="11">
    <location>
        <begin position="17"/>
        <end position="1646"/>
    </location>
</feature>
<evidence type="ECO:0000256" key="11">
    <source>
        <dbReference type="SAM" id="SignalP"/>
    </source>
</evidence>
<evidence type="ECO:0000256" key="7">
    <source>
        <dbReference type="ARBA" id="ARBA00023157"/>
    </source>
</evidence>
<keyword evidence="6 10" id="KW-0472">Membrane</keyword>
<keyword evidence="15" id="KW-1185">Reference proteome</keyword>
<dbReference type="InterPro" id="IPR044004">
    <property type="entry name" value="TSP1_spondin_dom"/>
</dbReference>
<keyword evidence="4" id="KW-0677">Repeat</keyword>
<feature type="domain" description="Spondin-like TSP1" evidence="12">
    <location>
        <begin position="1283"/>
        <end position="1336"/>
    </location>
</feature>
<dbReference type="Pfam" id="PF19030">
    <property type="entry name" value="TSP1_ADAMTS"/>
    <property type="match status" value="3"/>
</dbReference>
<evidence type="ECO:0000313" key="14">
    <source>
        <dbReference type="EMBL" id="KAK1805797.1"/>
    </source>
</evidence>
<dbReference type="GO" id="GO:0005886">
    <property type="term" value="C:plasma membrane"/>
    <property type="evidence" value="ECO:0007669"/>
    <property type="project" value="TreeGrafter"/>
</dbReference>
<dbReference type="PROSITE" id="PS50092">
    <property type="entry name" value="TSP1"/>
    <property type="match status" value="10"/>
</dbReference>
<protein>
    <recommendedName>
        <fullName evidence="16">Spondin-like TSP1 domain-containing protein</fullName>
    </recommendedName>
</protein>
<dbReference type="Pfam" id="PF23308">
    <property type="entry name" value="TSP1_TSH7A-B_C"/>
    <property type="match status" value="1"/>
</dbReference>
<keyword evidence="3 11" id="KW-0732">Signal</keyword>
<feature type="compositionally biased region" description="Basic and acidic residues" evidence="9">
    <location>
        <begin position="1559"/>
        <end position="1569"/>
    </location>
</feature>
<dbReference type="FunFam" id="2.20.100.10:FF:000050">
    <property type="entry name" value="Thrombospondin type 1 domain containing 7B"/>
    <property type="match status" value="1"/>
</dbReference>
<reference evidence="14" key="1">
    <citation type="submission" date="2023-03" db="EMBL/GenBank/DDBJ databases">
        <title>Electrophorus voltai genome.</title>
        <authorList>
            <person name="Bian C."/>
        </authorList>
    </citation>
    <scope>NUCLEOTIDE SEQUENCE</scope>
    <source>
        <strain evidence="14">CB-2022</strain>
        <tissue evidence="14">Muscle</tissue>
    </source>
</reference>
<dbReference type="FunFam" id="2.20.100.10:FF:000019">
    <property type="entry name" value="Thrombospondin type 1 domain containing 7A"/>
    <property type="match status" value="1"/>
</dbReference>
<accession>A0AAD8ZUT5</accession>
<dbReference type="FunFam" id="2.20.100.10:FF:000031">
    <property type="entry name" value="Thrombospondin type 1 domain containing 7A"/>
    <property type="match status" value="1"/>
</dbReference>
<name>A0AAD8ZUT5_9TELE</name>
<feature type="region of interest" description="Disordered" evidence="9">
    <location>
        <begin position="1559"/>
        <end position="1583"/>
    </location>
</feature>
<dbReference type="FunFam" id="2.20.100.10:FF:000027">
    <property type="entry name" value="Thrombospondin type 1 domain containing 7A"/>
    <property type="match status" value="1"/>
</dbReference>
<keyword evidence="7" id="KW-1015">Disulfide bond</keyword>
<evidence type="ECO:0000256" key="8">
    <source>
        <dbReference type="ARBA" id="ARBA00023180"/>
    </source>
</evidence>
<evidence type="ECO:0000256" key="1">
    <source>
        <dbReference type="ARBA" id="ARBA00004479"/>
    </source>
</evidence>
<keyword evidence="2 10" id="KW-0812">Transmembrane</keyword>
<dbReference type="FunFam" id="2.20.100.10:FF:000018">
    <property type="entry name" value="Thrombospondin type 1 domain containing 7A"/>
    <property type="match status" value="1"/>
</dbReference>
<feature type="domain" description="Spondin-like TSP1" evidence="12">
    <location>
        <begin position="748"/>
        <end position="806"/>
    </location>
</feature>
<dbReference type="InterPro" id="IPR036383">
    <property type="entry name" value="TSP1_rpt_sf"/>
</dbReference>
<keyword evidence="8" id="KW-0325">Glycoprotein</keyword>
<dbReference type="SUPFAM" id="SSF82895">
    <property type="entry name" value="TSP-1 type 1 repeat"/>
    <property type="match status" value="11"/>
</dbReference>
<dbReference type="InterPro" id="IPR000884">
    <property type="entry name" value="TSP1_rpt"/>
</dbReference>
<evidence type="ECO:0000259" key="13">
    <source>
        <dbReference type="Pfam" id="PF23308"/>
    </source>
</evidence>
<gene>
    <name evidence="14" type="ORF">P4O66_012792</name>
</gene>
<feature type="domain" description="Spondin-like TSP1" evidence="12">
    <location>
        <begin position="173"/>
        <end position="220"/>
    </location>
</feature>
<dbReference type="InterPro" id="IPR051418">
    <property type="entry name" value="Spondin/Thrombospondin_T1"/>
</dbReference>
<comment type="caution">
    <text evidence="14">The sequence shown here is derived from an EMBL/GenBank/DDBJ whole genome shotgun (WGS) entry which is preliminary data.</text>
</comment>
<dbReference type="GO" id="GO:0030036">
    <property type="term" value="P:actin cytoskeleton organization"/>
    <property type="evidence" value="ECO:0007669"/>
    <property type="project" value="TreeGrafter"/>
</dbReference>
<dbReference type="Proteomes" id="UP001239994">
    <property type="component" value="Unassembled WGS sequence"/>
</dbReference>
<evidence type="ECO:0000259" key="12">
    <source>
        <dbReference type="Pfam" id="PF19028"/>
    </source>
</evidence>
<dbReference type="Pfam" id="PF19028">
    <property type="entry name" value="TSP1_spondin"/>
    <property type="match status" value="5"/>
</dbReference>
<evidence type="ECO:0000256" key="3">
    <source>
        <dbReference type="ARBA" id="ARBA00022729"/>
    </source>
</evidence>
<dbReference type="EMBL" id="JAROKS010000002">
    <property type="protein sequence ID" value="KAK1805797.1"/>
    <property type="molecule type" value="Genomic_DNA"/>
</dbReference>
<feature type="domain" description="Spondin-like TSP1" evidence="12">
    <location>
        <begin position="1023"/>
        <end position="1064"/>
    </location>
</feature>
<dbReference type="Pfam" id="PF00090">
    <property type="entry name" value="TSP_1"/>
    <property type="match status" value="2"/>
</dbReference>
<evidence type="ECO:0000313" key="15">
    <source>
        <dbReference type="Proteomes" id="UP001239994"/>
    </source>
</evidence>
<evidence type="ECO:0000256" key="10">
    <source>
        <dbReference type="SAM" id="Phobius"/>
    </source>
</evidence>
<feature type="signal peptide" evidence="11">
    <location>
        <begin position="1"/>
        <end position="16"/>
    </location>
</feature>
<feature type="domain" description="Thrombospondin type-1" evidence="13">
    <location>
        <begin position="1515"/>
        <end position="1554"/>
    </location>
</feature>
<feature type="transmembrane region" description="Helical" evidence="10">
    <location>
        <begin position="1596"/>
        <end position="1619"/>
    </location>
</feature>
<evidence type="ECO:0008006" key="16">
    <source>
        <dbReference type="Google" id="ProtNLM"/>
    </source>
</evidence>
<evidence type="ECO:0000256" key="6">
    <source>
        <dbReference type="ARBA" id="ARBA00023136"/>
    </source>
</evidence>
<evidence type="ECO:0000256" key="9">
    <source>
        <dbReference type="SAM" id="MobiDB-lite"/>
    </source>
</evidence>